<feature type="domain" description="CRESS-DNA virus Rep endonuclease" evidence="20">
    <location>
        <begin position="3"/>
        <end position="96"/>
    </location>
</feature>
<comment type="subcellular location">
    <subcellularLocation>
        <location evidence="2">Host nucleus</location>
    </subcellularLocation>
</comment>
<dbReference type="Gene3D" id="3.40.1310.20">
    <property type="match status" value="1"/>
</dbReference>
<evidence type="ECO:0000256" key="13">
    <source>
        <dbReference type="ARBA" id="ARBA00022801"/>
    </source>
</evidence>
<dbReference type="EMBL" id="MW347490">
    <property type="protein sequence ID" value="QRI44149.1"/>
    <property type="molecule type" value="Genomic_DNA"/>
</dbReference>
<evidence type="ECO:0000256" key="7">
    <source>
        <dbReference type="ARBA" id="ARBA00022695"/>
    </source>
</evidence>
<evidence type="ECO:0000256" key="15">
    <source>
        <dbReference type="ARBA" id="ARBA00023125"/>
    </source>
</evidence>
<comment type="similarity">
    <text evidence="3">Belongs to the nanoviruses/circoviruses replication-associated protein family.</text>
</comment>
<dbReference type="SUPFAM" id="SSF52540">
    <property type="entry name" value="P-loop containing nucleoside triphosphate hydrolases"/>
    <property type="match status" value="1"/>
</dbReference>
<evidence type="ECO:0000259" key="20">
    <source>
        <dbReference type="PROSITE" id="PS52020"/>
    </source>
</evidence>
<keyword evidence="5" id="KW-1048">Host nucleus</keyword>
<protein>
    <recommendedName>
        <fullName evidence="4">Replication-associated protein</fullName>
    </recommendedName>
    <alternativeName>
        <fullName evidence="17">ATP-dependent helicase Rep</fullName>
    </alternativeName>
    <alternativeName>
        <fullName evidence="18">RepP</fullName>
    </alternativeName>
</protein>
<dbReference type="Pfam" id="PF02407">
    <property type="entry name" value="Viral_Rep"/>
    <property type="match status" value="1"/>
</dbReference>
<dbReference type="InterPro" id="IPR027417">
    <property type="entry name" value="P-loop_NTPase"/>
</dbReference>
<evidence type="ECO:0000256" key="18">
    <source>
        <dbReference type="ARBA" id="ARBA00032243"/>
    </source>
</evidence>
<evidence type="ECO:0000256" key="5">
    <source>
        <dbReference type="ARBA" id="ARBA00022562"/>
    </source>
</evidence>
<name>A0A890V003_9VIRU</name>
<keyword evidence="8" id="KW-0235">DNA replication</keyword>
<comment type="catalytic activity">
    <reaction evidence="19">
        <text>ATP + H2O = ADP + phosphate + H(+)</text>
        <dbReference type="Rhea" id="RHEA:13065"/>
        <dbReference type="ChEBI" id="CHEBI:15377"/>
        <dbReference type="ChEBI" id="CHEBI:15378"/>
        <dbReference type="ChEBI" id="CHEBI:30616"/>
        <dbReference type="ChEBI" id="CHEBI:43474"/>
        <dbReference type="ChEBI" id="CHEBI:456216"/>
    </reaction>
</comment>
<keyword evidence="10" id="KW-0479">Metal-binding</keyword>
<keyword evidence="13" id="KW-0378">Hydrolase</keyword>
<dbReference type="GO" id="GO:0000166">
    <property type="term" value="F:nucleotide binding"/>
    <property type="evidence" value="ECO:0007669"/>
    <property type="project" value="UniProtKB-KW"/>
</dbReference>
<evidence type="ECO:0000256" key="8">
    <source>
        <dbReference type="ARBA" id="ARBA00022705"/>
    </source>
</evidence>
<keyword evidence="11" id="KW-0547">Nucleotide-binding</keyword>
<evidence type="ECO:0000256" key="10">
    <source>
        <dbReference type="ARBA" id="ARBA00022723"/>
    </source>
</evidence>
<dbReference type="GO" id="GO:0004519">
    <property type="term" value="F:endonuclease activity"/>
    <property type="evidence" value="ECO:0007669"/>
    <property type="project" value="UniProtKB-KW"/>
</dbReference>
<evidence type="ECO:0000313" key="21">
    <source>
        <dbReference type="EMBL" id="QRI44149.1"/>
    </source>
</evidence>
<dbReference type="Pfam" id="PF00910">
    <property type="entry name" value="RNA_helicase"/>
    <property type="match status" value="1"/>
</dbReference>
<keyword evidence="14" id="KW-0190">Covalent protein-DNA linkage</keyword>
<reference evidence="21" key="1">
    <citation type="submission" date="2020-11" db="EMBL/GenBank/DDBJ databases">
        <title>Viral genomes from river ports along the Yangtze River in China.</title>
        <authorList>
            <person name="Lu J."/>
            <person name="Shen Q."/>
            <person name="Yang S."/>
            <person name="Zhang W."/>
        </authorList>
    </citation>
    <scope>NUCLEOTIDE SEQUENCE</scope>
    <source>
        <strain evidence="21">4zj-CRESS-14</strain>
    </source>
</reference>
<keyword evidence="12" id="KW-0255">Endonuclease</keyword>
<comment type="cofactor">
    <cofactor evidence="1">
        <name>Mn(2+)</name>
        <dbReference type="ChEBI" id="CHEBI:29035"/>
    </cofactor>
</comment>
<dbReference type="GO" id="GO:0003724">
    <property type="term" value="F:RNA helicase activity"/>
    <property type="evidence" value="ECO:0007669"/>
    <property type="project" value="InterPro"/>
</dbReference>
<evidence type="ECO:0000256" key="2">
    <source>
        <dbReference type="ARBA" id="ARBA00004147"/>
    </source>
</evidence>
<sequence>MTDPKFRHVCFTPNNWTQEEYDRIASLECRYLVIGKEVGEQGTPHLQGYIEFNGQKTLRTLKKMLPRCHIESRKGTPKQAANYCKEDGDYIEKGEISKQGERTDLTELQTAINERTQTVQQIRQNNPMIYHQYGRTLNTLEDDLMEQTYRTQKTHGTWLWGGTGAGKSHLAFKNFTTNTHYVWKLNDNGWQDGYKQQPTVIIDDFRGTIAYDEMLRMIDSHPNYTVPRRGRAPIPFTSTHVIITSSLPPTEVYHRRHEKDSIEQLTRRIQIYELPSQFKNASEVLGVILNPSTLTSES</sequence>
<evidence type="ECO:0000256" key="1">
    <source>
        <dbReference type="ARBA" id="ARBA00001936"/>
    </source>
</evidence>
<keyword evidence="9" id="KW-0540">Nuclease</keyword>
<dbReference type="GO" id="GO:0016787">
    <property type="term" value="F:hydrolase activity"/>
    <property type="evidence" value="ECO:0007669"/>
    <property type="project" value="UniProtKB-KW"/>
</dbReference>
<evidence type="ECO:0000256" key="9">
    <source>
        <dbReference type="ARBA" id="ARBA00022722"/>
    </source>
</evidence>
<keyword evidence="16" id="KW-0511">Multifunctional enzyme</keyword>
<dbReference type="InterPro" id="IPR000605">
    <property type="entry name" value="Helicase_SF3_ssDNA/RNA_vir"/>
</dbReference>
<evidence type="ECO:0000256" key="12">
    <source>
        <dbReference type="ARBA" id="ARBA00022759"/>
    </source>
</evidence>
<evidence type="ECO:0000256" key="3">
    <source>
        <dbReference type="ARBA" id="ARBA00008545"/>
    </source>
</evidence>
<evidence type="ECO:0000256" key="14">
    <source>
        <dbReference type="ARBA" id="ARBA00023124"/>
    </source>
</evidence>
<evidence type="ECO:0000256" key="17">
    <source>
        <dbReference type="ARBA" id="ARBA00030754"/>
    </source>
</evidence>
<dbReference type="Gene3D" id="3.40.50.300">
    <property type="entry name" value="P-loop containing nucleotide triphosphate hydrolases"/>
    <property type="match status" value="1"/>
</dbReference>
<evidence type="ECO:0000256" key="6">
    <source>
        <dbReference type="ARBA" id="ARBA00022679"/>
    </source>
</evidence>
<evidence type="ECO:0000256" key="11">
    <source>
        <dbReference type="ARBA" id="ARBA00022741"/>
    </source>
</evidence>
<dbReference type="GO" id="GO:0003677">
    <property type="term" value="F:DNA binding"/>
    <property type="evidence" value="ECO:0007669"/>
    <property type="project" value="UniProtKB-KW"/>
</dbReference>
<dbReference type="GO" id="GO:0003723">
    <property type="term" value="F:RNA binding"/>
    <property type="evidence" value="ECO:0007669"/>
    <property type="project" value="InterPro"/>
</dbReference>
<keyword evidence="6" id="KW-0808">Transferase</keyword>
<evidence type="ECO:0000256" key="4">
    <source>
        <dbReference type="ARBA" id="ARBA00014531"/>
    </source>
</evidence>
<dbReference type="GO" id="GO:0016779">
    <property type="term" value="F:nucleotidyltransferase activity"/>
    <property type="evidence" value="ECO:0007669"/>
    <property type="project" value="UniProtKB-KW"/>
</dbReference>
<organism evidence="21">
    <name type="scientific">Cressdnaviricota sp</name>
    <dbReference type="NCBI Taxonomy" id="2748378"/>
    <lineage>
        <taxon>Viruses</taxon>
        <taxon>Monodnaviria</taxon>
        <taxon>Shotokuvirae</taxon>
        <taxon>Cressdnaviricota</taxon>
    </lineage>
</organism>
<dbReference type="PROSITE" id="PS52020">
    <property type="entry name" value="CRESS_DNA_REP"/>
    <property type="match status" value="1"/>
</dbReference>
<dbReference type="SUPFAM" id="SSF55464">
    <property type="entry name" value="Origin of replication-binding domain, RBD-like"/>
    <property type="match status" value="1"/>
</dbReference>
<accession>A0A890V003</accession>
<dbReference type="GO" id="GO:0006260">
    <property type="term" value="P:DNA replication"/>
    <property type="evidence" value="ECO:0007669"/>
    <property type="project" value="UniProtKB-KW"/>
</dbReference>
<evidence type="ECO:0000256" key="16">
    <source>
        <dbReference type="ARBA" id="ARBA00023268"/>
    </source>
</evidence>
<evidence type="ECO:0000256" key="19">
    <source>
        <dbReference type="ARBA" id="ARBA00049360"/>
    </source>
</evidence>
<keyword evidence="15" id="KW-0238">DNA-binding</keyword>
<dbReference type="GO" id="GO:0046872">
    <property type="term" value="F:metal ion binding"/>
    <property type="evidence" value="ECO:0007669"/>
    <property type="project" value="UniProtKB-KW"/>
</dbReference>
<keyword evidence="7" id="KW-0548">Nucleotidyltransferase</keyword>
<proteinExistence type="inferred from homology"/>
<dbReference type="GO" id="GO:0042025">
    <property type="term" value="C:host cell nucleus"/>
    <property type="evidence" value="ECO:0007669"/>
    <property type="project" value="UniProtKB-SubCell"/>
</dbReference>
<dbReference type="InterPro" id="IPR049912">
    <property type="entry name" value="CRESS_DNA_REP"/>
</dbReference>